<evidence type="ECO:0000313" key="2">
    <source>
        <dbReference type="Proteomes" id="UP000004471"/>
    </source>
</evidence>
<evidence type="ECO:0000313" key="1">
    <source>
        <dbReference type="EMBL" id="EGH35779.1"/>
    </source>
</evidence>
<feature type="non-terminal residue" evidence="1">
    <location>
        <position position="39"/>
    </location>
</feature>
<protein>
    <submittedName>
        <fullName evidence="1">Amino acid adenylation</fullName>
    </submittedName>
</protein>
<name>F3FZY7_PSESX</name>
<dbReference type="AlphaFoldDB" id="F3FZY7"/>
<gene>
    <name evidence="1" type="ORF">PSYJA_44781</name>
</gene>
<sequence>MPQEELQKILVDFNDTALDYPYEQTIHGLFEAQVERSPQ</sequence>
<reference evidence="1 2" key="1">
    <citation type="journal article" date="2011" name="PLoS Pathog.">
        <title>Dynamic evolution of pathogenicity revealed by sequencing and comparative genomics of 19 Pseudomonas syringae isolates.</title>
        <authorList>
            <person name="Baltrus D.A."/>
            <person name="Nishimura M.T."/>
            <person name="Romanchuk A."/>
            <person name="Chang J.H."/>
            <person name="Mukhtar M.S."/>
            <person name="Cherkis K."/>
            <person name="Roach J."/>
            <person name="Grant S.R."/>
            <person name="Jones C.D."/>
            <person name="Dangl J.L."/>
        </authorList>
    </citation>
    <scope>NUCLEOTIDE SEQUENCE [LARGE SCALE GENOMIC DNA]</scope>
    <source>
        <strain evidence="2">M301072PT</strain>
    </source>
</reference>
<proteinExistence type="predicted"/>
<dbReference type="EMBL" id="AEAH01004034">
    <property type="protein sequence ID" value="EGH35779.1"/>
    <property type="molecule type" value="Genomic_DNA"/>
</dbReference>
<dbReference type="Proteomes" id="UP000004471">
    <property type="component" value="Unassembled WGS sequence"/>
</dbReference>
<organism evidence="1 2">
    <name type="scientific">Pseudomonas syringae pv. japonica str. M301072</name>
    <dbReference type="NCBI Taxonomy" id="629262"/>
    <lineage>
        <taxon>Bacteria</taxon>
        <taxon>Pseudomonadati</taxon>
        <taxon>Pseudomonadota</taxon>
        <taxon>Gammaproteobacteria</taxon>
        <taxon>Pseudomonadales</taxon>
        <taxon>Pseudomonadaceae</taxon>
        <taxon>Pseudomonas</taxon>
        <taxon>Pseudomonas syringae</taxon>
    </lineage>
</organism>
<comment type="caution">
    <text evidence="1">The sequence shown here is derived from an EMBL/GenBank/DDBJ whole genome shotgun (WGS) entry which is preliminary data.</text>
</comment>
<dbReference type="HOGENOM" id="CLU_3370515_0_0_6"/>
<accession>F3FZY7</accession>